<proteinExistence type="predicted"/>
<organism evidence="2 3">
    <name type="scientific">Globodera pallida</name>
    <name type="common">Potato cyst nematode worm</name>
    <name type="synonym">Heterodera pallida</name>
    <dbReference type="NCBI Taxonomy" id="36090"/>
    <lineage>
        <taxon>Eukaryota</taxon>
        <taxon>Metazoa</taxon>
        <taxon>Ecdysozoa</taxon>
        <taxon>Nematoda</taxon>
        <taxon>Chromadorea</taxon>
        <taxon>Rhabditida</taxon>
        <taxon>Tylenchina</taxon>
        <taxon>Tylenchomorpha</taxon>
        <taxon>Tylenchoidea</taxon>
        <taxon>Heteroderidae</taxon>
        <taxon>Heteroderinae</taxon>
        <taxon>Globodera</taxon>
    </lineage>
</organism>
<evidence type="ECO:0000313" key="3">
    <source>
        <dbReference type="WBParaSite" id="GPLIN_001370100"/>
    </source>
</evidence>
<reference evidence="3" key="2">
    <citation type="submission" date="2016-06" db="UniProtKB">
        <authorList>
            <consortium name="WormBaseParasite"/>
        </authorList>
    </citation>
    <scope>IDENTIFICATION</scope>
</reference>
<dbReference type="AlphaFoldDB" id="A0A183CLE5"/>
<keyword evidence="2" id="KW-1185">Reference proteome</keyword>
<feature type="region of interest" description="Disordered" evidence="1">
    <location>
        <begin position="105"/>
        <end position="132"/>
    </location>
</feature>
<sequence>MEWANKQTASIKTAYQEWRTKIENGKKEAFNRIESKLETEARIRSLYWRIKDIILDQEITREDECKRIRDVMDGNDVSANLRAQFAQQVKMQLVEYCIKKGATDKTENQNGNLMINQKVQGSDSSLNGKDSP</sequence>
<evidence type="ECO:0000313" key="2">
    <source>
        <dbReference type="Proteomes" id="UP000050741"/>
    </source>
</evidence>
<feature type="compositionally biased region" description="Polar residues" evidence="1">
    <location>
        <begin position="108"/>
        <end position="132"/>
    </location>
</feature>
<reference evidence="2" key="1">
    <citation type="submission" date="2014-05" db="EMBL/GenBank/DDBJ databases">
        <title>The genome and life-stage specific transcriptomes of Globodera pallida elucidate key aspects of plant parasitism by a cyst nematode.</title>
        <authorList>
            <person name="Cotton J.A."/>
            <person name="Lilley C.J."/>
            <person name="Jones L.M."/>
            <person name="Kikuchi T."/>
            <person name="Reid A.J."/>
            <person name="Thorpe P."/>
            <person name="Tsai I.J."/>
            <person name="Beasley H."/>
            <person name="Blok V."/>
            <person name="Cock P.J.A."/>
            <person name="Van den Akker S.E."/>
            <person name="Holroyd N."/>
            <person name="Hunt M."/>
            <person name="Mantelin S."/>
            <person name="Naghra H."/>
            <person name="Pain A."/>
            <person name="Palomares-Rius J.E."/>
            <person name="Zarowiecki M."/>
            <person name="Berriman M."/>
            <person name="Jones J.T."/>
            <person name="Urwin P.E."/>
        </authorList>
    </citation>
    <scope>NUCLEOTIDE SEQUENCE [LARGE SCALE GENOMIC DNA]</scope>
    <source>
        <strain evidence="2">Lindley</strain>
    </source>
</reference>
<dbReference type="WBParaSite" id="GPLIN_001370100">
    <property type="protein sequence ID" value="GPLIN_001370100"/>
    <property type="gene ID" value="GPLIN_001370100"/>
</dbReference>
<accession>A0A183CLE5</accession>
<evidence type="ECO:0000256" key="1">
    <source>
        <dbReference type="SAM" id="MobiDB-lite"/>
    </source>
</evidence>
<protein>
    <submittedName>
        <fullName evidence="3">Uncharacterized protein</fullName>
    </submittedName>
</protein>
<name>A0A183CLE5_GLOPA</name>
<dbReference type="Proteomes" id="UP000050741">
    <property type="component" value="Unassembled WGS sequence"/>
</dbReference>